<evidence type="ECO:0000313" key="2">
    <source>
        <dbReference type="EMBL" id="MTI97455.1"/>
    </source>
</evidence>
<dbReference type="AlphaFoldDB" id="A0A844HVF2"/>
<proteinExistence type="predicted"/>
<gene>
    <name evidence="2" type="ORF">FH752_02420</name>
</gene>
<dbReference type="Proteomes" id="UP000431462">
    <property type="component" value="Unassembled WGS sequence"/>
</dbReference>
<dbReference type="InterPro" id="IPR024467">
    <property type="entry name" value="Xre/MbcA/ParS-like_toxin-bd"/>
</dbReference>
<organism evidence="2 3">
    <name type="scientific">Marinobacter adhaerens</name>
    <dbReference type="NCBI Taxonomy" id="1033846"/>
    <lineage>
        <taxon>Bacteria</taxon>
        <taxon>Pseudomonadati</taxon>
        <taxon>Pseudomonadota</taxon>
        <taxon>Gammaproteobacteria</taxon>
        <taxon>Pseudomonadales</taxon>
        <taxon>Marinobacteraceae</taxon>
        <taxon>Marinobacter</taxon>
    </lineage>
</organism>
<evidence type="ECO:0000313" key="3">
    <source>
        <dbReference type="Proteomes" id="UP000431462"/>
    </source>
</evidence>
<feature type="domain" description="Antitoxin Xre/MbcA/ParS-like toxin-binding" evidence="1">
    <location>
        <begin position="18"/>
        <end position="68"/>
    </location>
</feature>
<name>A0A844HVF2_9GAMM</name>
<accession>A0A844HVF2</accession>
<comment type="caution">
    <text evidence="2">The sequence shown here is derived from an EMBL/GenBank/DDBJ whole genome shotgun (WGS) entry which is preliminary data.</text>
</comment>
<reference evidence="2 3" key="1">
    <citation type="submission" date="2019-06" db="EMBL/GenBank/DDBJ databases">
        <title>Enrichment of Autotrophic Halophilic Microorganisms from Red Sea Brine Pool Using Microbial Electrosynthesis System.</title>
        <authorList>
            <person name="Alqahtani M.F."/>
            <person name="Bajracharya S."/>
            <person name="Katuri K.P."/>
            <person name="Ali M."/>
            <person name="Saikaly P.E."/>
        </authorList>
    </citation>
    <scope>NUCLEOTIDE SEQUENCE [LARGE SCALE GENOMIC DNA]</scope>
    <source>
        <strain evidence="2">MES15</strain>
    </source>
</reference>
<sequence>MTETKTTEKLRELAIEEAIALFEGDELAAMKWMRTAQRGLGNRPPQGLMSTPKGIEKVRTLIGRLEHGVIT</sequence>
<protein>
    <submittedName>
        <fullName evidence="2">DUF2384 domain-containing protein</fullName>
    </submittedName>
</protein>
<evidence type="ECO:0000259" key="1">
    <source>
        <dbReference type="Pfam" id="PF09722"/>
    </source>
</evidence>
<dbReference type="EMBL" id="VENC01000002">
    <property type="protein sequence ID" value="MTI97455.1"/>
    <property type="molecule type" value="Genomic_DNA"/>
</dbReference>
<dbReference type="Pfam" id="PF09722">
    <property type="entry name" value="Xre_MbcA_ParS_C"/>
    <property type="match status" value="1"/>
</dbReference>